<dbReference type="Proteomes" id="UP001219355">
    <property type="component" value="Chromosome 3"/>
</dbReference>
<feature type="signal peptide" evidence="1">
    <location>
        <begin position="1"/>
        <end position="19"/>
    </location>
</feature>
<evidence type="ECO:0000313" key="4">
    <source>
        <dbReference type="Proteomes" id="UP001219355"/>
    </source>
</evidence>
<proteinExistence type="predicted"/>
<keyword evidence="4" id="KW-1185">Reference proteome</keyword>
<dbReference type="EMBL" id="CP120629">
    <property type="protein sequence ID" value="WEW59949.1"/>
    <property type="molecule type" value="Genomic_DNA"/>
</dbReference>
<evidence type="ECO:0000313" key="3">
    <source>
        <dbReference type="EMBL" id="WEW59949.1"/>
    </source>
</evidence>
<feature type="domain" description="Intradiol ring-cleavage dioxygenases" evidence="2">
    <location>
        <begin position="131"/>
        <end position="217"/>
    </location>
</feature>
<evidence type="ECO:0000256" key="1">
    <source>
        <dbReference type="SAM" id="SignalP"/>
    </source>
</evidence>
<dbReference type="InterPro" id="IPR015889">
    <property type="entry name" value="Intradiol_dOase_core"/>
</dbReference>
<reference evidence="3" key="1">
    <citation type="submission" date="2023-03" db="EMBL/GenBank/DDBJ databases">
        <title>Emydomyces testavorans Genome Sequence.</title>
        <authorList>
            <person name="Hoyer L."/>
        </authorList>
    </citation>
    <scope>NUCLEOTIDE SEQUENCE</scope>
    <source>
        <strain evidence="3">16-2883</strain>
    </source>
</reference>
<dbReference type="SUPFAM" id="SSF49482">
    <property type="entry name" value="Aromatic compound dioxygenase"/>
    <property type="match status" value="1"/>
</dbReference>
<protein>
    <recommendedName>
        <fullName evidence="2">Intradiol ring-cleavage dioxygenases domain-containing protein</fullName>
    </recommendedName>
</protein>
<gene>
    <name evidence="3" type="ORF">PRK78_005431</name>
</gene>
<organism evidence="3 4">
    <name type="scientific">Emydomyces testavorans</name>
    <dbReference type="NCBI Taxonomy" id="2070801"/>
    <lineage>
        <taxon>Eukaryota</taxon>
        <taxon>Fungi</taxon>
        <taxon>Dikarya</taxon>
        <taxon>Ascomycota</taxon>
        <taxon>Pezizomycotina</taxon>
        <taxon>Eurotiomycetes</taxon>
        <taxon>Eurotiomycetidae</taxon>
        <taxon>Onygenales</taxon>
        <taxon>Nannizziopsiaceae</taxon>
        <taxon>Emydomyces</taxon>
    </lineage>
</organism>
<dbReference type="Gene3D" id="2.60.130.10">
    <property type="entry name" value="Aromatic compound dioxygenase"/>
    <property type="match status" value="1"/>
</dbReference>
<dbReference type="PANTHER" id="PTHR34315">
    <property type="match status" value="1"/>
</dbReference>
<dbReference type="AlphaFoldDB" id="A0AAF0DJJ1"/>
<name>A0AAF0DJJ1_9EURO</name>
<dbReference type="CDD" id="cd03457">
    <property type="entry name" value="intradiol_dioxygenase_like"/>
    <property type="match status" value="1"/>
</dbReference>
<evidence type="ECO:0000259" key="2">
    <source>
        <dbReference type="Pfam" id="PF00775"/>
    </source>
</evidence>
<dbReference type="GO" id="GO:0016702">
    <property type="term" value="F:oxidoreductase activity, acting on single donors with incorporation of molecular oxygen, incorporation of two atoms of oxygen"/>
    <property type="evidence" value="ECO:0007669"/>
    <property type="project" value="InterPro"/>
</dbReference>
<dbReference type="PANTHER" id="PTHR34315:SF1">
    <property type="entry name" value="INTRADIOL RING-CLEAVAGE DIOXYGENASES DOMAIN-CONTAINING PROTEIN-RELATED"/>
    <property type="match status" value="1"/>
</dbReference>
<dbReference type="InterPro" id="IPR000627">
    <property type="entry name" value="Intradiol_dOase_C"/>
</dbReference>
<sequence length="357" mass="39945">MVHIFKSLFAALWASGAIAHSERDLSQVELQAREVEMENTRRALDFCFKKMEASGISKRHLELRAKRAHQLRAVRGIMHKTWKRDLDSEFTPDAPHTAIFGSRQSACVLASDTTAGPFYIDGEFIRDDIVEGQQGVELFVDLIIVDVATCSPIPNIYVDFWQANSTGVYSGVVNQGNGNPADRSNLNNTFGRGIYASDKDGIIEFRTLFPGHYKGRAVHIHLATHQEGQVLPNNTFKSTRASYVGQIYFDQNLINQVERLAPYTDNLQKLTPNSQDVFLQDQLRKSHWSPVVQTRLLGSTVEEGVYAWITVAINTTASYSIPAAVHWTKNGGVPASNRVQSRSNFASSIFARLNKMR</sequence>
<keyword evidence="1" id="KW-0732">Signal</keyword>
<feature type="chain" id="PRO_5042164111" description="Intradiol ring-cleavage dioxygenases domain-containing protein" evidence="1">
    <location>
        <begin position="20"/>
        <end position="357"/>
    </location>
</feature>
<dbReference type="Pfam" id="PF00775">
    <property type="entry name" value="Dioxygenase_C"/>
    <property type="match status" value="1"/>
</dbReference>
<accession>A0AAF0DJJ1</accession>
<dbReference type="GO" id="GO:0008199">
    <property type="term" value="F:ferric iron binding"/>
    <property type="evidence" value="ECO:0007669"/>
    <property type="project" value="InterPro"/>
</dbReference>